<dbReference type="Proteomes" id="UP001054837">
    <property type="component" value="Unassembled WGS sequence"/>
</dbReference>
<dbReference type="EMBL" id="BPLQ01007183">
    <property type="protein sequence ID" value="GIY28583.1"/>
    <property type="molecule type" value="Genomic_DNA"/>
</dbReference>
<proteinExistence type="predicted"/>
<feature type="non-terminal residue" evidence="2">
    <location>
        <position position="1"/>
    </location>
</feature>
<keyword evidence="3" id="KW-1185">Reference proteome</keyword>
<feature type="region of interest" description="Disordered" evidence="1">
    <location>
        <begin position="58"/>
        <end position="83"/>
    </location>
</feature>
<gene>
    <name evidence="2" type="ORF">CDAR_199171</name>
</gene>
<evidence type="ECO:0000313" key="3">
    <source>
        <dbReference type="Proteomes" id="UP001054837"/>
    </source>
</evidence>
<accession>A0AAV4S228</accession>
<evidence type="ECO:0000256" key="1">
    <source>
        <dbReference type="SAM" id="MobiDB-lite"/>
    </source>
</evidence>
<protein>
    <submittedName>
        <fullName evidence="2">Uncharacterized protein</fullName>
    </submittedName>
</protein>
<sequence length="112" mass="12082">NAAFAILPHCHVCCVDAVLDTCSLHLCQLQAAAGVPHHDAQAPVHRPAAQRPHVHHLQELHHPGAARPPLRQKQHGPGGERGRSCILILDDTITEKDNSSTQKCAIGRVITI</sequence>
<name>A0AAV4S228_9ARAC</name>
<dbReference type="AlphaFoldDB" id="A0AAV4S228"/>
<reference evidence="2 3" key="1">
    <citation type="submission" date="2021-06" db="EMBL/GenBank/DDBJ databases">
        <title>Caerostris darwini draft genome.</title>
        <authorList>
            <person name="Kono N."/>
            <person name="Arakawa K."/>
        </authorList>
    </citation>
    <scope>NUCLEOTIDE SEQUENCE [LARGE SCALE GENOMIC DNA]</scope>
</reference>
<organism evidence="2 3">
    <name type="scientific">Caerostris darwini</name>
    <dbReference type="NCBI Taxonomy" id="1538125"/>
    <lineage>
        <taxon>Eukaryota</taxon>
        <taxon>Metazoa</taxon>
        <taxon>Ecdysozoa</taxon>
        <taxon>Arthropoda</taxon>
        <taxon>Chelicerata</taxon>
        <taxon>Arachnida</taxon>
        <taxon>Araneae</taxon>
        <taxon>Araneomorphae</taxon>
        <taxon>Entelegynae</taxon>
        <taxon>Araneoidea</taxon>
        <taxon>Araneidae</taxon>
        <taxon>Caerostris</taxon>
    </lineage>
</organism>
<evidence type="ECO:0000313" key="2">
    <source>
        <dbReference type="EMBL" id="GIY28583.1"/>
    </source>
</evidence>
<comment type="caution">
    <text evidence="2">The sequence shown here is derived from an EMBL/GenBank/DDBJ whole genome shotgun (WGS) entry which is preliminary data.</text>
</comment>